<gene>
    <name evidence="2" type="ORF">AAF712_010080</name>
</gene>
<name>A0ABR2ZQ77_9AGAR</name>
<dbReference type="Proteomes" id="UP001437256">
    <property type="component" value="Unassembled WGS sequence"/>
</dbReference>
<evidence type="ECO:0000313" key="3">
    <source>
        <dbReference type="Proteomes" id="UP001437256"/>
    </source>
</evidence>
<organism evidence="2 3">
    <name type="scientific">Marasmius tenuissimus</name>
    <dbReference type="NCBI Taxonomy" id="585030"/>
    <lineage>
        <taxon>Eukaryota</taxon>
        <taxon>Fungi</taxon>
        <taxon>Dikarya</taxon>
        <taxon>Basidiomycota</taxon>
        <taxon>Agaricomycotina</taxon>
        <taxon>Agaricomycetes</taxon>
        <taxon>Agaricomycetidae</taxon>
        <taxon>Agaricales</taxon>
        <taxon>Marasmiineae</taxon>
        <taxon>Marasmiaceae</taxon>
        <taxon>Marasmius</taxon>
    </lineage>
</organism>
<feature type="region of interest" description="Disordered" evidence="1">
    <location>
        <begin position="1"/>
        <end position="57"/>
    </location>
</feature>
<keyword evidence="3" id="KW-1185">Reference proteome</keyword>
<comment type="caution">
    <text evidence="2">The sequence shown here is derived from an EMBL/GenBank/DDBJ whole genome shotgun (WGS) entry which is preliminary data.</text>
</comment>
<protein>
    <submittedName>
        <fullName evidence="2">Uncharacterized protein</fullName>
    </submittedName>
</protein>
<evidence type="ECO:0000256" key="1">
    <source>
        <dbReference type="SAM" id="MobiDB-lite"/>
    </source>
</evidence>
<dbReference type="EMBL" id="JBBXMP010000089">
    <property type="protein sequence ID" value="KAL0063054.1"/>
    <property type="molecule type" value="Genomic_DNA"/>
</dbReference>
<accession>A0ABR2ZQ77</accession>
<sequence>MPARRQHKTKAEQEQAARNKHKSYYARNRETILSKKRVKYGHDKSLQSKARKDENEEEKTALWEAKASEEHQTYASILSYITSGQDSDSYLQFRRSLERLRNLEQSINEELRQSATHSYFERLYHEYQAWHTCDNHTEKSPIELPFKLFSSMTNAVAKIGNAILNEYGAGKEWNECRRLTKRIRYLIQCIDDMECAVLEGNNLLETRHIQNKLLYQDQVVQHWVNRAHARIYVRSLDE</sequence>
<proteinExistence type="predicted"/>
<feature type="compositionally biased region" description="Basic and acidic residues" evidence="1">
    <location>
        <begin position="40"/>
        <end position="57"/>
    </location>
</feature>
<evidence type="ECO:0000313" key="2">
    <source>
        <dbReference type="EMBL" id="KAL0063054.1"/>
    </source>
</evidence>
<reference evidence="2 3" key="1">
    <citation type="submission" date="2024-05" db="EMBL/GenBank/DDBJ databases">
        <title>A draft genome resource for the thread blight pathogen Marasmius tenuissimus strain MS-2.</title>
        <authorList>
            <person name="Yulfo-Soto G.E."/>
            <person name="Baruah I.K."/>
            <person name="Amoako-Attah I."/>
            <person name="Bukari Y."/>
            <person name="Meinhardt L.W."/>
            <person name="Bailey B.A."/>
            <person name="Cohen S.P."/>
        </authorList>
    </citation>
    <scope>NUCLEOTIDE SEQUENCE [LARGE SCALE GENOMIC DNA]</scope>
    <source>
        <strain evidence="2 3">MS-2</strain>
    </source>
</reference>